<dbReference type="EMBL" id="GL433839">
    <property type="protein sequence ID" value="EFN57495.1"/>
    <property type="molecule type" value="Genomic_DNA"/>
</dbReference>
<dbReference type="InParanoid" id="E1Z9C9"/>
<dbReference type="KEGG" id="cvr:CHLNCDRAFT_143048"/>
<evidence type="ECO:0000313" key="7">
    <source>
        <dbReference type="Proteomes" id="UP000008141"/>
    </source>
</evidence>
<feature type="domain" description="Yippee" evidence="5">
    <location>
        <begin position="14"/>
        <end position="112"/>
    </location>
</feature>
<dbReference type="PANTHER" id="PTHR13848">
    <property type="entry name" value="PROTEIN YIPPEE-LIKE CG15309-RELATED"/>
    <property type="match status" value="1"/>
</dbReference>
<dbReference type="OMA" id="HESHMRT"/>
<protein>
    <recommendedName>
        <fullName evidence="4">Protein yippee-like</fullName>
    </recommendedName>
</protein>
<evidence type="ECO:0000256" key="3">
    <source>
        <dbReference type="ARBA" id="ARBA00022833"/>
    </source>
</evidence>
<dbReference type="STRING" id="554065.E1Z9C9"/>
<sequence>MGRLFIEFVDEDVGAKYICRCGCDIASERCLLWEGYMGSATPAFLFRTAVNLEPSGPKRQEVLSTGRYTLSDVRCRTCCTKLGWKYLAAESAAEKYKENAVLLQQGALQRINNLAVRPVASRPGAAPHAGAAPQLST</sequence>
<dbReference type="InterPro" id="IPR039058">
    <property type="entry name" value="Yippee_fam"/>
</dbReference>
<dbReference type="eggNOG" id="KOG3399">
    <property type="taxonomic scope" value="Eukaryota"/>
</dbReference>
<dbReference type="PROSITE" id="PS51792">
    <property type="entry name" value="YIPPEE"/>
    <property type="match status" value="1"/>
</dbReference>
<organism evidence="7">
    <name type="scientific">Chlorella variabilis</name>
    <name type="common">Green alga</name>
    <dbReference type="NCBI Taxonomy" id="554065"/>
    <lineage>
        <taxon>Eukaryota</taxon>
        <taxon>Viridiplantae</taxon>
        <taxon>Chlorophyta</taxon>
        <taxon>core chlorophytes</taxon>
        <taxon>Trebouxiophyceae</taxon>
        <taxon>Chlorellales</taxon>
        <taxon>Chlorellaceae</taxon>
        <taxon>Chlorella clade</taxon>
        <taxon>Chlorella</taxon>
    </lineage>
</organism>
<evidence type="ECO:0000256" key="1">
    <source>
        <dbReference type="ARBA" id="ARBA00005613"/>
    </source>
</evidence>
<accession>E1Z9C9</accession>
<evidence type="ECO:0000256" key="4">
    <source>
        <dbReference type="RuleBase" id="RU110713"/>
    </source>
</evidence>
<dbReference type="GeneID" id="17356799"/>
<keyword evidence="3" id="KW-0862">Zinc</keyword>
<dbReference type="InterPro" id="IPR004910">
    <property type="entry name" value="Yippee/Mis18/Cereblon"/>
</dbReference>
<dbReference type="AlphaFoldDB" id="E1Z9C9"/>
<dbReference type="RefSeq" id="XP_005849597.1">
    <property type="nucleotide sequence ID" value="XM_005849535.1"/>
</dbReference>
<dbReference type="InterPro" id="IPR034751">
    <property type="entry name" value="Yippee"/>
</dbReference>
<dbReference type="Pfam" id="PF03226">
    <property type="entry name" value="Yippee-Mis18"/>
    <property type="match status" value="1"/>
</dbReference>
<gene>
    <name evidence="6" type="ORF">CHLNCDRAFT_143048</name>
</gene>
<dbReference type="Proteomes" id="UP000008141">
    <property type="component" value="Unassembled WGS sequence"/>
</dbReference>
<dbReference type="OrthoDB" id="565923at2759"/>
<comment type="similarity">
    <text evidence="1 4">Belongs to the yippee family.</text>
</comment>
<name>E1Z9C9_CHLVA</name>
<evidence type="ECO:0000313" key="6">
    <source>
        <dbReference type="EMBL" id="EFN57495.1"/>
    </source>
</evidence>
<evidence type="ECO:0000259" key="5">
    <source>
        <dbReference type="PROSITE" id="PS51792"/>
    </source>
</evidence>
<keyword evidence="2" id="KW-0479">Metal-binding</keyword>
<keyword evidence="7" id="KW-1185">Reference proteome</keyword>
<dbReference type="GO" id="GO:0046872">
    <property type="term" value="F:metal ion binding"/>
    <property type="evidence" value="ECO:0007669"/>
    <property type="project" value="UniProtKB-KW"/>
</dbReference>
<proteinExistence type="inferred from homology"/>
<reference evidence="6 7" key="1">
    <citation type="journal article" date="2010" name="Plant Cell">
        <title>The Chlorella variabilis NC64A genome reveals adaptation to photosymbiosis, coevolution with viruses, and cryptic sex.</title>
        <authorList>
            <person name="Blanc G."/>
            <person name="Duncan G."/>
            <person name="Agarkova I."/>
            <person name="Borodovsky M."/>
            <person name="Gurnon J."/>
            <person name="Kuo A."/>
            <person name="Lindquist E."/>
            <person name="Lucas S."/>
            <person name="Pangilinan J."/>
            <person name="Polle J."/>
            <person name="Salamov A."/>
            <person name="Terry A."/>
            <person name="Yamada T."/>
            <person name="Dunigan D.D."/>
            <person name="Grigoriev I.V."/>
            <person name="Claverie J.M."/>
            <person name="Van Etten J.L."/>
        </authorList>
    </citation>
    <scope>NUCLEOTIDE SEQUENCE [LARGE SCALE GENOMIC DNA]</scope>
    <source>
        <strain evidence="6 7">NC64A</strain>
    </source>
</reference>
<evidence type="ECO:0000256" key="2">
    <source>
        <dbReference type="ARBA" id="ARBA00022723"/>
    </source>
</evidence>